<dbReference type="SUPFAM" id="SSF52540">
    <property type="entry name" value="P-loop containing nucleoside triphosphate hydrolases"/>
    <property type="match status" value="1"/>
</dbReference>
<dbReference type="InterPro" id="IPR001650">
    <property type="entry name" value="Helicase_C-like"/>
</dbReference>
<proteinExistence type="predicted"/>
<evidence type="ECO:0000259" key="1">
    <source>
        <dbReference type="PROSITE" id="PS51194"/>
    </source>
</evidence>
<feature type="non-terminal residue" evidence="3">
    <location>
        <position position="1"/>
    </location>
</feature>
<organism evidence="3 4">
    <name type="scientific">Cirrhinus mrigala</name>
    <name type="common">Mrigala</name>
    <dbReference type="NCBI Taxonomy" id="683832"/>
    <lineage>
        <taxon>Eukaryota</taxon>
        <taxon>Metazoa</taxon>
        <taxon>Chordata</taxon>
        <taxon>Craniata</taxon>
        <taxon>Vertebrata</taxon>
        <taxon>Euteleostomi</taxon>
        <taxon>Actinopterygii</taxon>
        <taxon>Neopterygii</taxon>
        <taxon>Teleostei</taxon>
        <taxon>Ostariophysi</taxon>
        <taxon>Cypriniformes</taxon>
        <taxon>Cyprinidae</taxon>
        <taxon>Labeoninae</taxon>
        <taxon>Labeonini</taxon>
        <taxon>Cirrhinus</taxon>
    </lineage>
</organism>
<dbReference type="Proteomes" id="UP001529510">
    <property type="component" value="Unassembled WGS sequence"/>
</dbReference>
<dbReference type="InterPro" id="IPR051363">
    <property type="entry name" value="RLR_Helicase"/>
</dbReference>
<dbReference type="PANTHER" id="PTHR14074">
    <property type="entry name" value="HELICASE WITH DEATH DOMAIN-RELATED"/>
    <property type="match status" value="1"/>
</dbReference>
<dbReference type="EMBL" id="JAMKFB020000308">
    <property type="protein sequence ID" value="KAL0149963.1"/>
    <property type="molecule type" value="Genomic_DNA"/>
</dbReference>
<dbReference type="AlphaFoldDB" id="A0ABD0MIE1"/>
<evidence type="ECO:0000259" key="2">
    <source>
        <dbReference type="PROSITE" id="PS51789"/>
    </source>
</evidence>
<reference evidence="3 4" key="1">
    <citation type="submission" date="2024-05" db="EMBL/GenBank/DDBJ databases">
        <title>Genome sequencing and assembly of Indian major carp, Cirrhinus mrigala (Hamilton, 1822).</title>
        <authorList>
            <person name="Mohindra V."/>
            <person name="Chowdhury L.M."/>
            <person name="Lal K."/>
            <person name="Jena J.K."/>
        </authorList>
    </citation>
    <scope>NUCLEOTIDE SEQUENCE [LARGE SCALE GENOMIC DNA]</scope>
    <source>
        <strain evidence="3">CM1030</strain>
        <tissue evidence="3">Blood</tissue>
    </source>
</reference>
<keyword evidence="4" id="KW-1185">Reference proteome</keyword>
<evidence type="ECO:0000313" key="4">
    <source>
        <dbReference type="Proteomes" id="UP001529510"/>
    </source>
</evidence>
<dbReference type="InterPro" id="IPR027417">
    <property type="entry name" value="P-loop_NTPase"/>
</dbReference>
<feature type="non-terminal residue" evidence="3">
    <location>
        <position position="149"/>
    </location>
</feature>
<dbReference type="InterPro" id="IPR021673">
    <property type="entry name" value="RLR_CTR"/>
</dbReference>
<feature type="domain" description="RLR CTR" evidence="2">
    <location>
        <begin position="121"/>
        <end position="149"/>
    </location>
</feature>
<dbReference type="Pfam" id="PF00271">
    <property type="entry name" value="Helicase_C"/>
    <property type="match status" value="1"/>
</dbReference>
<accession>A0ABD0MIE1</accession>
<name>A0ABD0MIE1_CIRMR</name>
<dbReference type="Gene3D" id="3.40.50.300">
    <property type="entry name" value="P-loop containing nucleotide triphosphate hydrolases"/>
    <property type="match status" value="1"/>
</dbReference>
<dbReference type="PROSITE" id="PS51194">
    <property type="entry name" value="HELICASE_CTER"/>
    <property type="match status" value="1"/>
</dbReference>
<comment type="caution">
    <text evidence="3">The sequence shown here is derived from an EMBL/GenBank/DDBJ whole genome shotgun (WGS) entry which is preliminary data.</text>
</comment>
<sequence>MTLNNKKGILDSFKSSDQSKMLIATSVADEGIDIPQCNLVLMYEYVGNVVKMVQVRVCVCSRCFLISSNKECIEKERTNMCKEKIVEEAIIQLQSNPTSISNKVDMLQKDDKFRRDYISASPEKPKTQGSYELLCSKCKRFACMSDDIR</sequence>
<dbReference type="PANTHER" id="PTHR14074:SF16">
    <property type="entry name" value="ANTIVIRAL INNATE IMMUNE RESPONSE RECEPTOR RIG-I"/>
    <property type="match status" value="1"/>
</dbReference>
<protein>
    <recommendedName>
        <fullName evidence="5">RNA helicase</fullName>
    </recommendedName>
</protein>
<evidence type="ECO:0008006" key="5">
    <source>
        <dbReference type="Google" id="ProtNLM"/>
    </source>
</evidence>
<evidence type="ECO:0000313" key="3">
    <source>
        <dbReference type="EMBL" id="KAL0149963.1"/>
    </source>
</evidence>
<feature type="domain" description="Helicase C-terminal" evidence="1">
    <location>
        <begin position="1"/>
        <end position="101"/>
    </location>
</feature>
<dbReference type="PROSITE" id="PS51789">
    <property type="entry name" value="RLR_CTR"/>
    <property type="match status" value="1"/>
</dbReference>
<gene>
    <name evidence="3" type="ORF">M9458_054622</name>
</gene>